<evidence type="ECO:0000313" key="3">
    <source>
        <dbReference type="Proteomes" id="UP000298225"/>
    </source>
</evidence>
<sequence>MFYRRLSDPPHRPDPDRAAAPAAVAAGGSELRKGRPGELVRGCLFRHGRACPGHPRLSYPPQRTWMPGTSPGMTEVFDDDTAPR</sequence>
<dbReference type="OrthoDB" id="8255162at2"/>
<comment type="caution">
    <text evidence="2">The sequence shown here is derived from an EMBL/GenBank/DDBJ whole genome shotgun (WGS) entry which is preliminary data.</text>
</comment>
<dbReference type="Proteomes" id="UP000298225">
    <property type="component" value="Unassembled WGS sequence"/>
</dbReference>
<reference evidence="2 3" key="1">
    <citation type="submission" date="2019-03" db="EMBL/GenBank/DDBJ databases">
        <title>Bradyrhizobium strains diversity isolated from Chamaecrista fasciculata.</title>
        <authorList>
            <person name="Urquiaga M.C.O."/>
            <person name="Hungria M."/>
            <person name="Delamuta J.R.M."/>
        </authorList>
    </citation>
    <scope>NUCLEOTIDE SEQUENCE [LARGE SCALE GENOMIC DNA]</scope>
    <source>
        <strain evidence="2 3">CNPSo 3424</strain>
    </source>
</reference>
<accession>A0A4Y9L2Q3</accession>
<feature type="region of interest" description="Disordered" evidence="1">
    <location>
        <begin position="55"/>
        <end position="84"/>
    </location>
</feature>
<feature type="compositionally biased region" description="Basic and acidic residues" evidence="1">
    <location>
        <begin position="1"/>
        <end position="17"/>
    </location>
</feature>
<protein>
    <submittedName>
        <fullName evidence="2">Uncharacterized protein</fullName>
    </submittedName>
</protein>
<keyword evidence="3" id="KW-1185">Reference proteome</keyword>
<dbReference type="EMBL" id="SPQU01000008">
    <property type="protein sequence ID" value="TFV37695.1"/>
    <property type="molecule type" value="Genomic_DNA"/>
</dbReference>
<evidence type="ECO:0000313" key="2">
    <source>
        <dbReference type="EMBL" id="TFV37695.1"/>
    </source>
</evidence>
<feature type="region of interest" description="Disordered" evidence="1">
    <location>
        <begin position="1"/>
        <end position="33"/>
    </location>
</feature>
<organism evidence="2 3">
    <name type="scientific">Bradyrhizobium frederickii</name>
    <dbReference type="NCBI Taxonomy" id="2560054"/>
    <lineage>
        <taxon>Bacteria</taxon>
        <taxon>Pseudomonadati</taxon>
        <taxon>Pseudomonadota</taxon>
        <taxon>Alphaproteobacteria</taxon>
        <taxon>Hyphomicrobiales</taxon>
        <taxon>Nitrobacteraceae</taxon>
        <taxon>Bradyrhizobium</taxon>
    </lineage>
</organism>
<proteinExistence type="predicted"/>
<gene>
    <name evidence="2" type="ORF">E4K66_19430</name>
</gene>
<evidence type="ECO:0000256" key="1">
    <source>
        <dbReference type="SAM" id="MobiDB-lite"/>
    </source>
</evidence>
<name>A0A4Y9L2Q3_9BRAD</name>
<dbReference type="AlphaFoldDB" id="A0A4Y9L2Q3"/>